<sequence>MGTAQLWMNSGKVFSEMHLILIYYGIALQQLTQDETINFDDEIKDCTSSLNSLLNKKGSTSLDSKFGSGFTSAIDETAKIVMKWASDTYRRSELEKVFADDGKDIRKFMMQLRSVSVYGYKKLLDREEEEASIYFDDMLKKQKDVVASTLLKERQMQFASELKERRAILASYSQKMDNIIAAHEALMELAWRGNLDVETLVTEVRLLVTDIYTIRDSFEVVE</sequence>
<keyword evidence="2" id="KW-1185">Reference proteome</keyword>
<reference evidence="1" key="1">
    <citation type="journal article" date="2022" name="Arch. Microbiol.">
        <title>Pseudodesulfovibrio sediminis sp. nov., a mesophilic and neutrophilic sulfate-reducing bacterium isolated from sediment of a brackish lake.</title>
        <authorList>
            <person name="Takahashi A."/>
            <person name="Kojima H."/>
            <person name="Watanabe M."/>
            <person name="Fukui M."/>
        </authorList>
    </citation>
    <scope>NUCLEOTIDE SEQUENCE</scope>
    <source>
        <strain evidence="1">SF6</strain>
    </source>
</reference>
<evidence type="ECO:0000313" key="2">
    <source>
        <dbReference type="Proteomes" id="UP001053296"/>
    </source>
</evidence>
<name>A0ABM7P554_9BACT</name>
<dbReference type="RefSeq" id="WP_229595142.1">
    <property type="nucleotide sequence ID" value="NZ_AP024485.1"/>
</dbReference>
<accession>A0ABM7P554</accession>
<protein>
    <submittedName>
        <fullName evidence="1">Uncharacterized protein</fullName>
    </submittedName>
</protein>
<gene>
    <name evidence="1" type="ORF">PSDVSF_12320</name>
</gene>
<proteinExistence type="predicted"/>
<dbReference type="Proteomes" id="UP001053296">
    <property type="component" value="Chromosome"/>
</dbReference>
<organism evidence="1 2">
    <name type="scientific">Pseudodesulfovibrio sediminis</name>
    <dbReference type="NCBI Taxonomy" id="2810563"/>
    <lineage>
        <taxon>Bacteria</taxon>
        <taxon>Pseudomonadati</taxon>
        <taxon>Thermodesulfobacteriota</taxon>
        <taxon>Desulfovibrionia</taxon>
        <taxon>Desulfovibrionales</taxon>
        <taxon>Desulfovibrionaceae</taxon>
    </lineage>
</organism>
<evidence type="ECO:0000313" key="1">
    <source>
        <dbReference type="EMBL" id="BCS87990.1"/>
    </source>
</evidence>
<dbReference type="EMBL" id="AP024485">
    <property type="protein sequence ID" value="BCS87990.1"/>
    <property type="molecule type" value="Genomic_DNA"/>
</dbReference>